<keyword evidence="2" id="KW-1185">Reference proteome</keyword>
<dbReference type="EMBL" id="JANBVO010000034">
    <property type="protein sequence ID" value="KAJ9137467.1"/>
    <property type="molecule type" value="Genomic_DNA"/>
</dbReference>
<reference evidence="1" key="1">
    <citation type="submission" date="2022-07" db="EMBL/GenBank/DDBJ databases">
        <title>Fungi with potential for degradation of polypropylene.</title>
        <authorList>
            <person name="Gostincar C."/>
        </authorList>
    </citation>
    <scope>NUCLEOTIDE SEQUENCE</scope>
    <source>
        <strain evidence="1">EXF-13308</strain>
    </source>
</reference>
<accession>A0AA38RR84</accession>
<evidence type="ECO:0000313" key="1">
    <source>
        <dbReference type="EMBL" id="KAJ9137467.1"/>
    </source>
</evidence>
<name>A0AA38RR84_9PEZI</name>
<dbReference type="AlphaFoldDB" id="A0AA38RR84"/>
<proteinExistence type="predicted"/>
<protein>
    <submittedName>
        <fullName evidence="1">Uncharacterized protein</fullName>
    </submittedName>
</protein>
<evidence type="ECO:0000313" key="2">
    <source>
        <dbReference type="Proteomes" id="UP001174694"/>
    </source>
</evidence>
<gene>
    <name evidence="1" type="ORF">NKR23_g9121</name>
</gene>
<dbReference type="Proteomes" id="UP001174694">
    <property type="component" value="Unassembled WGS sequence"/>
</dbReference>
<sequence length="164" mass="18444">MTPEQEARIKAPQHHCISEEDKWWDLFQKIIDGMEDRDIQSLKHQYDPYFKDGGGSNLAYFDNDQTSDFMSSVGTEFTRLVMPRHISTPALPWQSMDPHTDLNTASGLVIPDSPLDPNLSLTNVEPMANEFSVPVHLVDALEPTYECSILGDPDKSFNSTSSNV</sequence>
<comment type="caution">
    <text evidence="1">The sequence shown here is derived from an EMBL/GenBank/DDBJ whole genome shotgun (WGS) entry which is preliminary data.</text>
</comment>
<organism evidence="1 2">
    <name type="scientific">Pleurostoma richardsiae</name>
    <dbReference type="NCBI Taxonomy" id="41990"/>
    <lineage>
        <taxon>Eukaryota</taxon>
        <taxon>Fungi</taxon>
        <taxon>Dikarya</taxon>
        <taxon>Ascomycota</taxon>
        <taxon>Pezizomycotina</taxon>
        <taxon>Sordariomycetes</taxon>
        <taxon>Sordariomycetidae</taxon>
        <taxon>Calosphaeriales</taxon>
        <taxon>Pleurostomataceae</taxon>
        <taxon>Pleurostoma</taxon>
    </lineage>
</organism>